<protein>
    <recommendedName>
        <fullName evidence="4">DUF2141 domain-containing protein</fullName>
    </recommendedName>
</protein>
<name>A0A255Z6Q9_9SPHN</name>
<feature type="signal peptide" evidence="1">
    <location>
        <begin position="1"/>
        <end position="22"/>
    </location>
</feature>
<dbReference type="OrthoDB" id="9788332at2"/>
<gene>
    <name evidence="2" type="ORF">CHU93_00925</name>
</gene>
<dbReference type="Pfam" id="PF09912">
    <property type="entry name" value="DUF2141"/>
    <property type="match status" value="1"/>
</dbReference>
<dbReference type="AlphaFoldDB" id="A0A255Z6Q9"/>
<evidence type="ECO:0008006" key="4">
    <source>
        <dbReference type="Google" id="ProtNLM"/>
    </source>
</evidence>
<evidence type="ECO:0000313" key="3">
    <source>
        <dbReference type="Proteomes" id="UP000216991"/>
    </source>
</evidence>
<keyword evidence="3" id="KW-1185">Reference proteome</keyword>
<reference evidence="2 3" key="1">
    <citation type="submission" date="2017-07" db="EMBL/GenBank/DDBJ databases">
        <title>Sandarakinorhabdus cyanobacteriorum sp. nov., a novel bacterium isolated from cyanobacterial aggregates in a eutrophic lake.</title>
        <authorList>
            <person name="Cai H."/>
        </authorList>
    </citation>
    <scope>NUCLEOTIDE SEQUENCE [LARGE SCALE GENOMIC DNA]</scope>
    <source>
        <strain evidence="2 3">TH057</strain>
    </source>
</reference>
<feature type="chain" id="PRO_5013282108" description="DUF2141 domain-containing protein" evidence="1">
    <location>
        <begin position="23"/>
        <end position="152"/>
    </location>
</feature>
<evidence type="ECO:0000256" key="1">
    <source>
        <dbReference type="SAM" id="SignalP"/>
    </source>
</evidence>
<dbReference type="InterPro" id="IPR018673">
    <property type="entry name" value="DUF2141"/>
</dbReference>
<proteinExistence type="predicted"/>
<organism evidence="2 3">
    <name type="scientific">Sandarakinorhabdus cyanobacteriorum</name>
    <dbReference type="NCBI Taxonomy" id="1981098"/>
    <lineage>
        <taxon>Bacteria</taxon>
        <taxon>Pseudomonadati</taxon>
        <taxon>Pseudomonadota</taxon>
        <taxon>Alphaproteobacteria</taxon>
        <taxon>Sphingomonadales</taxon>
        <taxon>Sphingosinicellaceae</taxon>
        <taxon>Sandarakinorhabdus</taxon>
    </lineage>
</organism>
<keyword evidence="1" id="KW-0732">Signal</keyword>
<dbReference type="RefSeq" id="WP_094472345.1">
    <property type="nucleotide sequence ID" value="NZ_NOXT01000043.1"/>
</dbReference>
<dbReference type="EMBL" id="NOXT01000043">
    <property type="protein sequence ID" value="OYQ36604.1"/>
    <property type="molecule type" value="Genomic_DNA"/>
</dbReference>
<accession>A0A255Z6Q9</accession>
<evidence type="ECO:0000313" key="2">
    <source>
        <dbReference type="EMBL" id="OYQ36604.1"/>
    </source>
</evidence>
<comment type="caution">
    <text evidence="2">The sequence shown here is derived from an EMBL/GenBank/DDBJ whole genome shotgun (WGS) entry which is preliminary data.</text>
</comment>
<sequence length="152" mass="16128">MNHLARILAALCVAALTPAWMAAPAQAGDEGAATLRVEVASFRNAKGTLNCRLFTDAASFPDGEGVRTVRARIDGTQAACVFEGLAPGAYAVAVVHDENGNGRLGRNFVGIPSEGYGVSNNRTYAMASPKWDESRFTLAAREALVLRVSLRY</sequence>
<dbReference type="Proteomes" id="UP000216991">
    <property type="component" value="Unassembled WGS sequence"/>
</dbReference>